<feature type="compositionally biased region" description="Basic and acidic residues" evidence="1">
    <location>
        <begin position="62"/>
        <end position="74"/>
    </location>
</feature>
<dbReference type="AlphaFoldDB" id="A0A091E0Z2"/>
<feature type="region of interest" description="Disordered" evidence="1">
    <location>
        <begin position="62"/>
        <end position="87"/>
    </location>
</feature>
<keyword evidence="3" id="KW-1185">Reference proteome</keyword>
<name>A0A091E0Z2_FUKDA</name>
<reference evidence="2 3" key="1">
    <citation type="submission" date="2013-11" db="EMBL/GenBank/DDBJ databases">
        <title>The Damaraland mole rat (Fukomys damarensis) genome and evolution of African mole rats.</title>
        <authorList>
            <person name="Gladyshev V.N."/>
            <person name="Fang X."/>
        </authorList>
    </citation>
    <scope>NUCLEOTIDE SEQUENCE [LARGE SCALE GENOMIC DNA]</scope>
    <source>
        <tissue evidence="2">Liver</tissue>
    </source>
</reference>
<gene>
    <name evidence="2" type="ORF">H920_01669</name>
</gene>
<sequence>MWYLPDTFKDTDVSLPASVMRTKLVANPSILCFPTPLTGVGHELGTRKAPDRHLYVVSENKTGEASRLTSEDSGHTQGGMALDSLRGVTGNNDTVNFKITTEHMEQMMHPGMTPTETRAKGPLVI</sequence>
<dbReference type="EMBL" id="KN121161">
    <property type="protein sequence ID" value="KFO37022.1"/>
    <property type="molecule type" value="Genomic_DNA"/>
</dbReference>
<dbReference type="Proteomes" id="UP000028990">
    <property type="component" value="Unassembled WGS sequence"/>
</dbReference>
<evidence type="ECO:0000256" key="1">
    <source>
        <dbReference type="SAM" id="MobiDB-lite"/>
    </source>
</evidence>
<proteinExistence type="predicted"/>
<evidence type="ECO:0000313" key="2">
    <source>
        <dbReference type="EMBL" id="KFO37022.1"/>
    </source>
</evidence>
<evidence type="ECO:0000313" key="3">
    <source>
        <dbReference type="Proteomes" id="UP000028990"/>
    </source>
</evidence>
<organism evidence="2 3">
    <name type="scientific">Fukomys damarensis</name>
    <name type="common">Damaraland mole rat</name>
    <name type="synonym">Cryptomys damarensis</name>
    <dbReference type="NCBI Taxonomy" id="885580"/>
    <lineage>
        <taxon>Eukaryota</taxon>
        <taxon>Metazoa</taxon>
        <taxon>Chordata</taxon>
        <taxon>Craniata</taxon>
        <taxon>Vertebrata</taxon>
        <taxon>Euteleostomi</taxon>
        <taxon>Mammalia</taxon>
        <taxon>Eutheria</taxon>
        <taxon>Euarchontoglires</taxon>
        <taxon>Glires</taxon>
        <taxon>Rodentia</taxon>
        <taxon>Hystricomorpha</taxon>
        <taxon>Bathyergidae</taxon>
        <taxon>Fukomys</taxon>
    </lineage>
</organism>
<protein>
    <submittedName>
        <fullName evidence="2">Uncharacterized protein</fullName>
    </submittedName>
</protein>
<accession>A0A091E0Z2</accession>